<evidence type="ECO:0000256" key="1">
    <source>
        <dbReference type="ARBA" id="ARBA00022741"/>
    </source>
</evidence>
<dbReference type="STRING" id="1517416.IDAT_04840"/>
<dbReference type="OrthoDB" id="9784461at2"/>
<evidence type="ECO:0000259" key="6">
    <source>
        <dbReference type="Pfam" id="PF22740"/>
    </source>
</evidence>
<gene>
    <name evidence="7" type="ORF">IDAT_04840</name>
</gene>
<dbReference type="Proteomes" id="UP000053718">
    <property type="component" value="Unassembled WGS sequence"/>
</dbReference>
<evidence type="ECO:0000259" key="5">
    <source>
        <dbReference type="Pfam" id="PF03668"/>
    </source>
</evidence>
<comment type="caution">
    <text evidence="7">The sequence shown here is derived from an EMBL/GenBank/DDBJ whole genome shotgun (WGS) entry which is preliminary data.</text>
</comment>
<dbReference type="eggNOG" id="COG1660">
    <property type="taxonomic scope" value="Bacteria"/>
</dbReference>
<feature type="domain" description="RapZ C-terminal" evidence="6">
    <location>
        <begin position="161"/>
        <end position="279"/>
    </location>
</feature>
<protein>
    <submittedName>
        <fullName evidence="7">GlmZ(SRNA)-inactivating NTPase</fullName>
    </submittedName>
</protein>
<dbReference type="GO" id="GO:0005525">
    <property type="term" value="F:GTP binding"/>
    <property type="evidence" value="ECO:0007669"/>
    <property type="project" value="UniProtKB-UniRule"/>
</dbReference>
<dbReference type="SUPFAM" id="SSF52540">
    <property type="entry name" value="P-loop containing nucleoside triphosphate hydrolases"/>
    <property type="match status" value="1"/>
</dbReference>
<evidence type="ECO:0000313" key="8">
    <source>
        <dbReference type="Proteomes" id="UP000053718"/>
    </source>
</evidence>
<dbReference type="AlphaFoldDB" id="A0A094IPG0"/>
<keyword evidence="8" id="KW-1185">Reference proteome</keyword>
<dbReference type="NCBIfam" id="NF003828">
    <property type="entry name" value="PRK05416.1"/>
    <property type="match status" value="1"/>
</dbReference>
<organism evidence="7 8">
    <name type="scientific">Pseudidiomarina atlantica</name>
    <dbReference type="NCBI Taxonomy" id="1517416"/>
    <lineage>
        <taxon>Bacteria</taxon>
        <taxon>Pseudomonadati</taxon>
        <taxon>Pseudomonadota</taxon>
        <taxon>Gammaproteobacteria</taxon>
        <taxon>Alteromonadales</taxon>
        <taxon>Idiomarinaceae</taxon>
        <taxon>Pseudidiomarina</taxon>
    </lineage>
</organism>
<keyword evidence="3 4" id="KW-0342">GTP-binding</keyword>
<keyword evidence="2 4" id="KW-0067">ATP-binding</keyword>
<dbReference type="PANTHER" id="PTHR30448">
    <property type="entry name" value="RNASE ADAPTER PROTEIN RAPZ"/>
    <property type="match status" value="1"/>
</dbReference>
<dbReference type="InterPro" id="IPR027417">
    <property type="entry name" value="P-loop_NTPase"/>
</dbReference>
<dbReference type="HAMAP" id="MF_00636">
    <property type="entry name" value="RapZ_like"/>
    <property type="match status" value="1"/>
</dbReference>
<proteinExistence type="inferred from homology"/>
<feature type="binding site" evidence="4">
    <location>
        <begin position="56"/>
        <end position="59"/>
    </location>
    <ligand>
        <name>GTP</name>
        <dbReference type="ChEBI" id="CHEBI:37565"/>
    </ligand>
</feature>
<dbReference type="EMBL" id="JPIN01000005">
    <property type="protein sequence ID" value="KFZ29007.1"/>
    <property type="molecule type" value="Genomic_DNA"/>
</dbReference>
<feature type="binding site" evidence="4">
    <location>
        <begin position="8"/>
        <end position="15"/>
    </location>
    <ligand>
        <name>ATP</name>
        <dbReference type="ChEBI" id="CHEBI:30616"/>
    </ligand>
</feature>
<name>A0A094IPG0_9GAMM</name>
<dbReference type="InterPro" id="IPR005337">
    <property type="entry name" value="RapZ-like"/>
</dbReference>
<evidence type="ECO:0000256" key="2">
    <source>
        <dbReference type="ARBA" id="ARBA00022840"/>
    </source>
</evidence>
<reference evidence="7 8" key="1">
    <citation type="submission" date="2014-06" db="EMBL/GenBank/DDBJ databases">
        <title>Draft genome sequence of Idiomarina sp. MCCC 1A10513.</title>
        <authorList>
            <person name="Du J."/>
            <person name="Lai Q."/>
            <person name="Shao Z."/>
        </authorList>
    </citation>
    <scope>NUCLEOTIDE SEQUENCE [LARGE SCALE GENOMIC DNA]</scope>
    <source>
        <strain evidence="7 8">MCCC 1A10513</strain>
    </source>
</reference>
<feature type="domain" description="RapZ-like N-terminal" evidence="5">
    <location>
        <begin position="1"/>
        <end position="154"/>
    </location>
</feature>
<dbReference type="RefSeq" id="WP_034731264.1">
    <property type="nucleotide sequence ID" value="NZ_JPIN01000005.1"/>
</dbReference>
<accession>A0A094IPG0</accession>
<dbReference type="Pfam" id="PF22740">
    <property type="entry name" value="PapZ_C"/>
    <property type="match status" value="1"/>
</dbReference>
<sequence>MRLIIVSGRSGSGKTIALRVLEDLGFYCVDNLPIMLLPTLVHAVQEQYQDVAVSIDVRNLPENPEQLSDALDFLPDKVAPEILFLDAEDKILLQRFGETRRMHPLSRHEMPLSEALQLEFKLLEPLAERATWRIESSDLSVHQLSEQVSERVLGRATSRLIVVFQSFGYKYGLPADLDYAFDARILPNPHWEPELKPLTGSDPAVQHFFAQQPLVTKFIYQLETFLATWLPHFQRSNRSYLTVGIGCTGGQHRSVYIAEQLAERFQGLDLKVQVRHRESHRRK</sequence>
<evidence type="ECO:0000256" key="4">
    <source>
        <dbReference type="HAMAP-Rule" id="MF_00636"/>
    </source>
</evidence>
<dbReference type="PIRSF" id="PIRSF005052">
    <property type="entry name" value="P-loopkin"/>
    <property type="match status" value="1"/>
</dbReference>
<keyword evidence="1 4" id="KW-0547">Nucleotide-binding</keyword>
<dbReference type="GO" id="GO:0005524">
    <property type="term" value="F:ATP binding"/>
    <property type="evidence" value="ECO:0007669"/>
    <property type="project" value="UniProtKB-UniRule"/>
</dbReference>
<evidence type="ECO:0000313" key="7">
    <source>
        <dbReference type="EMBL" id="KFZ29007.1"/>
    </source>
</evidence>
<dbReference type="InterPro" id="IPR053930">
    <property type="entry name" value="RapZ-like_N"/>
</dbReference>
<dbReference type="Pfam" id="PF03668">
    <property type="entry name" value="RapZ-like_N"/>
    <property type="match status" value="1"/>
</dbReference>
<dbReference type="InterPro" id="IPR053931">
    <property type="entry name" value="RapZ_C"/>
</dbReference>
<evidence type="ECO:0000256" key="3">
    <source>
        <dbReference type="ARBA" id="ARBA00023134"/>
    </source>
</evidence>
<dbReference type="PANTHER" id="PTHR30448:SF0">
    <property type="entry name" value="RNASE ADAPTER PROTEIN RAPZ"/>
    <property type="match status" value="1"/>
</dbReference>